<evidence type="ECO:0000259" key="1">
    <source>
        <dbReference type="Pfam" id="PF18139"/>
    </source>
</evidence>
<dbReference type="Pfam" id="PF18139">
    <property type="entry name" value="LSDAT_euk"/>
    <property type="match status" value="1"/>
</dbReference>
<feature type="domain" description="TRPM SLOG" evidence="1">
    <location>
        <begin position="6"/>
        <end position="65"/>
    </location>
</feature>
<comment type="caution">
    <text evidence="2">The sequence shown here is derived from an EMBL/GenBank/DDBJ whole genome shotgun (WGS) entry which is preliminary data.</text>
</comment>
<dbReference type="EMBL" id="JAIWYP010000006">
    <property type="protein sequence ID" value="KAH3808553.1"/>
    <property type="molecule type" value="Genomic_DNA"/>
</dbReference>
<name>A0A9D4G0X3_DREPO</name>
<gene>
    <name evidence="2" type="ORF">DPMN_136910</name>
</gene>
<dbReference type="Proteomes" id="UP000828390">
    <property type="component" value="Unassembled WGS sequence"/>
</dbReference>
<protein>
    <recommendedName>
        <fullName evidence="1">TRPM SLOG domain-containing protein</fullName>
    </recommendedName>
</protein>
<keyword evidence="3" id="KW-1185">Reference proteome</keyword>
<reference evidence="2" key="1">
    <citation type="journal article" date="2019" name="bioRxiv">
        <title>The Genome of the Zebra Mussel, Dreissena polymorpha: A Resource for Invasive Species Research.</title>
        <authorList>
            <person name="McCartney M.A."/>
            <person name="Auch B."/>
            <person name="Kono T."/>
            <person name="Mallez S."/>
            <person name="Zhang Y."/>
            <person name="Obille A."/>
            <person name="Becker A."/>
            <person name="Abrahante J.E."/>
            <person name="Garbe J."/>
            <person name="Badalamenti J.P."/>
            <person name="Herman A."/>
            <person name="Mangelson H."/>
            <person name="Liachko I."/>
            <person name="Sullivan S."/>
            <person name="Sone E.D."/>
            <person name="Koren S."/>
            <person name="Silverstein K.A.T."/>
            <person name="Beckman K.B."/>
            <person name="Gohl D.M."/>
        </authorList>
    </citation>
    <scope>NUCLEOTIDE SEQUENCE</scope>
    <source>
        <strain evidence="2">Duluth1</strain>
        <tissue evidence="2">Whole animal</tissue>
    </source>
</reference>
<accession>A0A9D4G0X3</accession>
<organism evidence="2 3">
    <name type="scientific">Dreissena polymorpha</name>
    <name type="common">Zebra mussel</name>
    <name type="synonym">Mytilus polymorpha</name>
    <dbReference type="NCBI Taxonomy" id="45954"/>
    <lineage>
        <taxon>Eukaryota</taxon>
        <taxon>Metazoa</taxon>
        <taxon>Spiralia</taxon>
        <taxon>Lophotrochozoa</taxon>
        <taxon>Mollusca</taxon>
        <taxon>Bivalvia</taxon>
        <taxon>Autobranchia</taxon>
        <taxon>Heteroconchia</taxon>
        <taxon>Euheterodonta</taxon>
        <taxon>Imparidentia</taxon>
        <taxon>Neoheterodontei</taxon>
        <taxon>Myida</taxon>
        <taxon>Dreissenoidea</taxon>
        <taxon>Dreissenidae</taxon>
        <taxon>Dreissena</taxon>
    </lineage>
</organism>
<evidence type="ECO:0000313" key="2">
    <source>
        <dbReference type="EMBL" id="KAH3808553.1"/>
    </source>
</evidence>
<reference evidence="2" key="2">
    <citation type="submission" date="2020-11" db="EMBL/GenBank/DDBJ databases">
        <authorList>
            <person name="McCartney M.A."/>
            <person name="Auch B."/>
            <person name="Kono T."/>
            <person name="Mallez S."/>
            <person name="Becker A."/>
            <person name="Gohl D.M."/>
            <person name="Silverstein K.A.T."/>
            <person name="Koren S."/>
            <person name="Bechman K.B."/>
            <person name="Herman A."/>
            <person name="Abrahante J.E."/>
            <person name="Garbe J."/>
        </authorList>
    </citation>
    <scope>NUCLEOTIDE SEQUENCE</scope>
    <source>
        <strain evidence="2">Duluth1</strain>
        <tissue evidence="2">Whole animal</tissue>
    </source>
</reference>
<dbReference type="InterPro" id="IPR041491">
    <property type="entry name" value="TRPM_SLOG"/>
</dbReference>
<sequence length="67" mass="7304">MICSDVTNESVQQVNVVNLVLNGDNHTLETVTRAMDYGTPSVVVKGSKGVAEFISYEVNNTTDSQKR</sequence>
<evidence type="ECO:0000313" key="3">
    <source>
        <dbReference type="Proteomes" id="UP000828390"/>
    </source>
</evidence>
<dbReference type="AlphaFoldDB" id="A0A9D4G0X3"/>
<proteinExistence type="predicted"/>